<evidence type="ECO:0000313" key="2">
    <source>
        <dbReference type="EMBL" id="KIN93405.1"/>
    </source>
</evidence>
<proteinExistence type="predicted"/>
<dbReference type="HOGENOM" id="CLU_119169_0_0_1"/>
<protein>
    <submittedName>
        <fullName evidence="2">Uncharacterized protein</fullName>
    </submittedName>
</protein>
<gene>
    <name evidence="2" type="ORF">M404DRAFT_1008966</name>
</gene>
<evidence type="ECO:0000313" key="3">
    <source>
        <dbReference type="Proteomes" id="UP000054217"/>
    </source>
</evidence>
<evidence type="ECO:0000256" key="1">
    <source>
        <dbReference type="SAM" id="MobiDB-lite"/>
    </source>
</evidence>
<name>A0A0C3NC64_PISTI</name>
<organism evidence="2 3">
    <name type="scientific">Pisolithus tinctorius Marx 270</name>
    <dbReference type="NCBI Taxonomy" id="870435"/>
    <lineage>
        <taxon>Eukaryota</taxon>
        <taxon>Fungi</taxon>
        <taxon>Dikarya</taxon>
        <taxon>Basidiomycota</taxon>
        <taxon>Agaricomycotina</taxon>
        <taxon>Agaricomycetes</taxon>
        <taxon>Agaricomycetidae</taxon>
        <taxon>Boletales</taxon>
        <taxon>Sclerodermatineae</taxon>
        <taxon>Pisolithaceae</taxon>
        <taxon>Pisolithus</taxon>
    </lineage>
</organism>
<dbReference type="OrthoDB" id="2676086at2759"/>
<dbReference type="Proteomes" id="UP000054217">
    <property type="component" value="Unassembled WGS sequence"/>
</dbReference>
<sequence length="223" mass="24920">MLPRLYRRCQTLGARDDAPGRYADEMQKVQHELKSIAYTLSAGLLEHICTTFYNIYLQGVLQRTGQVSHMAYDRQLNTPSMVQEIEALQAKLNATEDEDQQRALEEDITGKILWLCWCGICAEVDQLLPKVVDCIRREGSISGLEEIYLAMPSLTDLGDDQAHLRWIMFDAGVGTSKYQLLLDTRAAEQAKWSGATISRDATDTGTQGIIPSTNFQTPSSSVD</sequence>
<dbReference type="InParanoid" id="A0A0C3NC64"/>
<keyword evidence="3" id="KW-1185">Reference proteome</keyword>
<feature type="compositionally biased region" description="Polar residues" evidence="1">
    <location>
        <begin position="203"/>
        <end position="223"/>
    </location>
</feature>
<accession>A0A0C3NC64</accession>
<feature type="region of interest" description="Disordered" evidence="1">
    <location>
        <begin position="202"/>
        <end position="223"/>
    </location>
</feature>
<dbReference type="EMBL" id="KN832172">
    <property type="protein sequence ID" value="KIN93405.1"/>
    <property type="molecule type" value="Genomic_DNA"/>
</dbReference>
<reference evidence="2 3" key="1">
    <citation type="submission" date="2014-04" db="EMBL/GenBank/DDBJ databases">
        <authorList>
            <consortium name="DOE Joint Genome Institute"/>
            <person name="Kuo A."/>
            <person name="Kohler A."/>
            <person name="Costa M.D."/>
            <person name="Nagy L.G."/>
            <person name="Floudas D."/>
            <person name="Copeland A."/>
            <person name="Barry K.W."/>
            <person name="Cichocki N."/>
            <person name="Veneault-Fourrey C."/>
            <person name="LaButti K."/>
            <person name="Lindquist E.A."/>
            <person name="Lipzen A."/>
            <person name="Lundell T."/>
            <person name="Morin E."/>
            <person name="Murat C."/>
            <person name="Sun H."/>
            <person name="Tunlid A."/>
            <person name="Henrissat B."/>
            <person name="Grigoriev I.V."/>
            <person name="Hibbett D.S."/>
            <person name="Martin F."/>
            <person name="Nordberg H.P."/>
            <person name="Cantor M.N."/>
            <person name="Hua S.X."/>
        </authorList>
    </citation>
    <scope>NUCLEOTIDE SEQUENCE [LARGE SCALE GENOMIC DNA]</scope>
    <source>
        <strain evidence="2 3">Marx 270</strain>
    </source>
</reference>
<reference evidence="3" key="2">
    <citation type="submission" date="2015-01" db="EMBL/GenBank/DDBJ databases">
        <title>Evolutionary Origins and Diversification of the Mycorrhizal Mutualists.</title>
        <authorList>
            <consortium name="DOE Joint Genome Institute"/>
            <consortium name="Mycorrhizal Genomics Consortium"/>
            <person name="Kohler A."/>
            <person name="Kuo A."/>
            <person name="Nagy L.G."/>
            <person name="Floudas D."/>
            <person name="Copeland A."/>
            <person name="Barry K.W."/>
            <person name="Cichocki N."/>
            <person name="Veneault-Fourrey C."/>
            <person name="LaButti K."/>
            <person name="Lindquist E.A."/>
            <person name="Lipzen A."/>
            <person name="Lundell T."/>
            <person name="Morin E."/>
            <person name="Murat C."/>
            <person name="Riley R."/>
            <person name="Ohm R."/>
            <person name="Sun H."/>
            <person name="Tunlid A."/>
            <person name="Henrissat B."/>
            <person name="Grigoriev I.V."/>
            <person name="Hibbett D.S."/>
            <person name="Martin F."/>
        </authorList>
    </citation>
    <scope>NUCLEOTIDE SEQUENCE [LARGE SCALE GENOMIC DNA]</scope>
    <source>
        <strain evidence="3">Marx 270</strain>
    </source>
</reference>
<dbReference type="AlphaFoldDB" id="A0A0C3NC64"/>